<feature type="transmembrane region" description="Helical" evidence="1">
    <location>
        <begin position="115"/>
        <end position="136"/>
    </location>
</feature>
<feature type="transmembrane region" description="Helical" evidence="1">
    <location>
        <begin position="157"/>
        <end position="186"/>
    </location>
</feature>
<evidence type="ECO:0000313" key="2">
    <source>
        <dbReference type="EMBL" id="ROR90406.1"/>
    </source>
</evidence>
<keyword evidence="3" id="KW-1185">Reference proteome</keyword>
<dbReference type="EMBL" id="RKHO01000001">
    <property type="protein sequence ID" value="ROR90406.1"/>
    <property type="molecule type" value="Genomic_DNA"/>
</dbReference>
<feature type="transmembrane region" description="Helical" evidence="1">
    <location>
        <begin position="206"/>
        <end position="227"/>
    </location>
</feature>
<keyword evidence="1" id="KW-0812">Transmembrane</keyword>
<evidence type="ECO:0008006" key="4">
    <source>
        <dbReference type="Google" id="ProtNLM"/>
    </source>
</evidence>
<sequence length="323" mass="33857">MTRLLLVELSRFRTRRSIALLVLGTVLAAALVAGLTAYQTRPLTQDERVDAQAQVDLAGRDPQVRAEVRACREAPTDYLGPEAEPADCTSALLPAADSFYPREAMDPAVVREGRGVQVGLLVAGLLIVAGSTFAGGDWGSGSMATQLLFEGRRRRVWLAKAGAVVLGCAATALVALAAFWAVLLLVARARGVEVSGGELSDVALQVGRGVALSAAAGLGAFALTMVFRHTVATLALLFVYAVGGEVAVSLLPVDGAGRWAVGTNAVGWLRTDHTYDDPSATCSLLGRCSQLQVLTHTEAVLFLGALLALACVVSLAWFSRRDM</sequence>
<feature type="transmembrane region" description="Helical" evidence="1">
    <location>
        <begin position="234"/>
        <end position="253"/>
    </location>
</feature>
<dbReference type="OrthoDB" id="3819831at2"/>
<evidence type="ECO:0000313" key="3">
    <source>
        <dbReference type="Proteomes" id="UP000281738"/>
    </source>
</evidence>
<proteinExistence type="predicted"/>
<feature type="transmembrane region" description="Helical" evidence="1">
    <location>
        <begin position="299"/>
        <end position="318"/>
    </location>
</feature>
<accession>A0A3N2CSK5</accession>
<evidence type="ECO:0000256" key="1">
    <source>
        <dbReference type="SAM" id="Phobius"/>
    </source>
</evidence>
<gene>
    <name evidence="2" type="ORF">EDD33_1246</name>
</gene>
<reference evidence="2 3" key="1">
    <citation type="submission" date="2018-11" db="EMBL/GenBank/DDBJ databases">
        <title>Sequencing the genomes of 1000 actinobacteria strains.</title>
        <authorList>
            <person name="Klenk H.-P."/>
        </authorList>
    </citation>
    <scope>NUCLEOTIDE SEQUENCE [LARGE SCALE GENOMIC DNA]</scope>
    <source>
        <strain evidence="2 3">DSM 12652</strain>
    </source>
</reference>
<feature type="transmembrane region" description="Helical" evidence="1">
    <location>
        <begin position="20"/>
        <end position="38"/>
    </location>
</feature>
<protein>
    <recommendedName>
        <fullName evidence="4">ABC-type transport system involved in multi-copper enzyme maturation permease subunit</fullName>
    </recommendedName>
</protein>
<dbReference type="RefSeq" id="WP_123389562.1">
    <property type="nucleotide sequence ID" value="NZ_RKHO01000001.1"/>
</dbReference>
<keyword evidence="1" id="KW-0472">Membrane</keyword>
<comment type="caution">
    <text evidence="2">The sequence shown here is derived from an EMBL/GenBank/DDBJ whole genome shotgun (WGS) entry which is preliminary data.</text>
</comment>
<name>A0A3N2CSK5_9ACTN</name>
<organism evidence="2 3">
    <name type="scientific">Nocardioides aurantiacus</name>
    <dbReference type="NCBI Taxonomy" id="86796"/>
    <lineage>
        <taxon>Bacteria</taxon>
        <taxon>Bacillati</taxon>
        <taxon>Actinomycetota</taxon>
        <taxon>Actinomycetes</taxon>
        <taxon>Propionibacteriales</taxon>
        <taxon>Nocardioidaceae</taxon>
        <taxon>Nocardioides</taxon>
    </lineage>
</organism>
<dbReference type="Proteomes" id="UP000281738">
    <property type="component" value="Unassembled WGS sequence"/>
</dbReference>
<dbReference type="AlphaFoldDB" id="A0A3N2CSK5"/>
<keyword evidence="1" id="KW-1133">Transmembrane helix</keyword>